<reference evidence="2" key="1">
    <citation type="journal article" date="2023" name="Plant J.">
        <title>Genome sequences and population genomics provide insights into the demographic history, inbreeding, and mutation load of two 'living fossil' tree species of Dipteronia.</title>
        <authorList>
            <person name="Feng Y."/>
            <person name="Comes H.P."/>
            <person name="Chen J."/>
            <person name="Zhu S."/>
            <person name="Lu R."/>
            <person name="Zhang X."/>
            <person name="Li P."/>
            <person name="Qiu J."/>
            <person name="Olsen K.M."/>
            <person name="Qiu Y."/>
        </authorList>
    </citation>
    <scope>NUCLEOTIDE SEQUENCE</scope>
    <source>
        <strain evidence="2">NBL</strain>
    </source>
</reference>
<dbReference type="PANTHER" id="PTHR33641:SF15">
    <property type="entry name" value="AVR9_CF-9 RAPIDLY ELICITED PROTEIN"/>
    <property type="match status" value="1"/>
</dbReference>
<organism evidence="2 3">
    <name type="scientific">Dipteronia sinensis</name>
    <dbReference type="NCBI Taxonomy" id="43782"/>
    <lineage>
        <taxon>Eukaryota</taxon>
        <taxon>Viridiplantae</taxon>
        <taxon>Streptophyta</taxon>
        <taxon>Embryophyta</taxon>
        <taxon>Tracheophyta</taxon>
        <taxon>Spermatophyta</taxon>
        <taxon>Magnoliopsida</taxon>
        <taxon>eudicotyledons</taxon>
        <taxon>Gunneridae</taxon>
        <taxon>Pentapetalae</taxon>
        <taxon>rosids</taxon>
        <taxon>malvids</taxon>
        <taxon>Sapindales</taxon>
        <taxon>Sapindaceae</taxon>
        <taxon>Hippocastanoideae</taxon>
        <taxon>Acereae</taxon>
        <taxon>Dipteronia</taxon>
    </lineage>
</organism>
<evidence type="ECO:0000313" key="2">
    <source>
        <dbReference type="EMBL" id="KAK3228175.1"/>
    </source>
</evidence>
<feature type="region of interest" description="Disordered" evidence="1">
    <location>
        <begin position="29"/>
        <end position="67"/>
    </location>
</feature>
<evidence type="ECO:0008006" key="4">
    <source>
        <dbReference type="Google" id="ProtNLM"/>
    </source>
</evidence>
<proteinExistence type="predicted"/>
<dbReference type="PANTHER" id="PTHR33641">
    <property type="entry name" value="OS06G0133500 PROTEIN"/>
    <property type="match status" value="1"/>
</dbReference>
<feature type="compositionally biased region" description="Polar residues" evidence="1">
    <location>
        <begin position="29"/>
        <end position="46"/>
    </location>
</feature>
<accession>A0AAE0EJ12</accession>
<keyword evidence="3" id="KW-1185">Reference proteome</keyword>
<dbReference type="EMBL" id="JANJYJ010000002">
    <property type="protein sequence ID" value="KAK3228175.1"/>
    <property type="molecule type" value="Genomic_DNA"/>
</dbReference>
<evidence type="ECO:0000256" key="1">
    <source>
        <dbReference type="SAM" id="MobiDB-lite"/>
    </source>
</evidence>
<dbReference type="AlphaFoldDB" id="A0AAE0EJ12"/>
<protein>
    <recommendedName>
        <fullName evidence="4">Avr9/Cf-9 rapidly elicited protein</fullName>
    </recommendedName>
</protein>
<evidence type="ECO:0000313" key="3">
    <source>
        <dbReference type="Proteomes" id="UP001281410"/>
    </source>
</evidence>
<comment type="caution">
    <text evidence="2">The sequence shown here is derived from an EMBL/GenBank/DDBJ whole genome shotgun (WGS) entry which is preliminary data.</text>
</comment>
<name>A0AAE0EJ12_9ROSI</name>
<sequence>MNSIFSSFDAFSAELMGQKVRFSLAPTTTCSGTSATQKNNNLQSQESTKDVAINNKNKKPSTSSSTKPRFALELDGLNCFETLVYY</sequence>
<dbReference type="Proteomes" id="UP001281410">
    <property type="component" value="Unassembled WGS sequence"/>
</dbReference>
<gene>
    <name evidence="2" type="ORF">Dsin_008037</name>
</gene>